<evidence type="ECO:0000256" key="6">
    <source>
        <dbReference type="ARBA" id="ARBA00022771"/>
    </source>
</evidence>
<organism evidence="19 20">
    <name type="scientific">Urbifossiella limnaea</name>
    <dbReference type="NCBI Taxonomy" id="2528023"/>
    <lineage>
        <taxon>Bacteria</taxon>
        <taxon>Pseudomonadati</taxon>
        <taxon>Planctomycetota</taxon>
        <taxon>Planctomycetia</taxon>
        <taxon>Gemmatales</taxon>
        <taxon>Gemmataceae</taxon>
        <taxon>Urbifossiella</taxon>
    </lineage>
</organism>
<dbReference type="AlphaFoldDB" id="A0A517Y0C9"/>
<evidence type="ECO:0000313" key="20">
    <source>
        <dbReference type="Proteomes" id="UP000319576"/>
    </source>
</evidence>
<dbReference type="SMART" id="SM01232">
    <property type="entry name" value="H2TH"/>
    <property type="match status" value="1"/>
</dbReference>
<dbReference type="KEGG" id="uli:ETAA1_52080"/>
<name>A0A517Y0C9_9BACT</name>
<dbReference type="InterPro" id="IPR015887">
    <property type="entry name" value="DNA_glyclase_Znf_dom_DNA_BS"/>
</dbReference>
<dbReference type="InterPro" id="IPR010979">
    <property type="entry name" value="Ribosomal_uS13-like_H2TH"/>
</dbReference>
<dbReference type="NCBIfam" id="TIGR00577">
    <property type="entry name" value="fpg"/>
    <property type="match status" value="1"/>
</dbReference>
<dbReference type="EMBL" id="CP036273">
    <property type="protein sequence ID" value="QDU23216.1"/>
    <property type="molecule type" value="Genomic_DNA"/>
</dbReference>
<evidence type="ECO:0000256" key="15">
    <source>
        <dbReference type="HAMAP-Rule" id="MF_00103"/>
    </source>
</evidence>
<evidence type="ECO:0000256" key="11">
    <source>
        <dbReference type="ARBA" id="ARBA00023239"/>
    </source>
</evidence>
<dbReference type="EC" id="3.2.2.23" evidence="15"/>
<dbReference type="Pfam" id="PF06831">
    <property type="entry name" value="H2TH"/>
    <property type="match status" value="1"/>
</dbReference>
<evidence type="ECO:0000313" key="19">
    <source>
        <dbReference type="EMBL" id="QDU23216.1"/>
    </source>
</evidence>
<evidence type="ECO:0000256" key="5">
    <source>
        <dbReference type="ARBA" id="ARBA00022763"/>
    </source>
</evidence>
<dbReference type="HAMAP" id="MF_00103">
    <property type="entry name" value="Fapy_DNA_glycosyl"/>
    <property type="match status" value="1"/>
</dbReference>
<dbReference type="Gene3D" id="1.10.8.50">
    <property type="match status" value="1"/>
</dbReference>
<comment type="subunit">
    <text evidence="3 15">Monomer.</text>
</comment>
<evidence type="ECO:0000256" key="2">
    <source>
        <dbReference type="ARBA" id="ARBA00009409"/>
    </source>
</evidence>
<evidence type="ECO:0000259" key="17">
    <source>
        <dbReference type="PROSITE" id="PS51066"/>
    </source>
</evidence>
<comment type="similarity">
    <text evidence="2 15">Belongs to the FPG family.</text>
</comment>
<dbReference type="InterPro" id="IPR000214">
    <property type="entry name" value="Znf_DNA_glyclase/AP_lyase"/>
</dbReference>
<feature type="domain" description="Formamidopyrimidine-DNA glycosylase catalytic" evidence="18">
    <location>
        <begin position="2"/>
        <end position="113"/>
    </location>
</feature>
<evidence type="ECO:0000256" key="10">
    <source>
        <dbReference type="ARBA" id="ARBA00023204"/>
    </source>
</evidence>
<evidence type="ECO:0000256" key="1">
    <source>
        <dbReference type="ARBA" id="ARBA00001668"/>
    </source>
</evidence>
<sequence length="297" mass="31974">MPELPEVETVVRDLRPRAVGRTVTAVRVGAKQLRKAWNVAWAADVVGRRVAAIRRRGKWIVVEMEGPRIVVHLGMTGQFTAVAAAEPEPDHLHLVFALNDGTELRFRDVRRFGSVTLFADDAAVEAFFAAAGLGPEPFGLDPAAFREVVRASARNLKAILIDQTVVAGVGNIYADEACCRAGLHPARKGDSLTPAECDALRVAVEAVLTTAIAARGSTIRDYVGGSGLGGGFQLEHRVYGRTGEPCLTCGAAIERVVLAGRSSHYCPKCQPRDRGTEGPRDRGAGTRERPRPRLKPK</sequence>
<dbReference type="GO" id="GO:0003684">
    <property type="term" value="F:damaged DNA binding"/>
    <property type="evidence" value="ECO:0007669"/>
    <property type="project" value="InterPro"/>
</dbReference>
<evidence type="ECO:0000256" key="4">
    <source>
        <dbReference type="ARBA" id="ARBA00022723"/>
    </source>
</evidence>
<keyword evidence="13 15" id="KW-0326">Glycosidase</keyword>
<keyword evidence="10 15" id="KW-0234">DNA repair</keyword>
<dbReference type="InterPro" id="IPR035937">
    <property type="entry name" value="FPG_N"/>
</dbReference>
<feature type="domain" description="FPG-type" evidence="17">
    <location>
        <begin position="237"/>
        <end position="271"/>
    </location>
</feature>
<dbReference type="InterPro" id="IPR015886">
    <property type="entry name" value="H2TH_FPG"/>
</dbReference>
<feature type="active site" description="Proton donor" evidence="15">
    <location>
        <position position="3"/>
    </location>
</feature>
<evidence type="ECO:0000256" key="12">
    <source>
        <dbReference type="ARBA" id="ARBA00023268"/>
    </source>
</evidence>
<dbReference type="FunFam" id="1.10.8.50:FF:000003">
    <property type="entry name" value="Formamidopyrimidine-DNA glycosylase"/>
    <property type="match status" value="1"/>
</dbReference>
<evidence type="ECO:0000256" key="8">
    <source>
        <dbReference type="ARBA" id="ARBA00022833"/>
    </source>
</evidence>
<dbReference type="PANTHER" id="PTHR22993">
    <property type="entry name" value="FORMAMIDOPYRIMIDINE-DNA GLYCOSYLASE"/>
    <property type="match status" value="1"/>
</dbReference>
<dbReference type="PROSITE" id="PS01242">
    <property type="entry name" value="ZF_FPG_1"/>
    <property type="match status" value="1"/>
</dbReference>
<evidence type="ECO:0000259" key="18">
    <source>
        <dbReference type="PROSITE" id="PS51068"/>
    </source>
</evidence>
<comment type="catalytic activity">
    <reaction evidence="14 15">
        <text>2'-deoxyribonucleotide-(2'-deoxyribose 5'-phosphate)-2'-deoxyribonucleotide-DNA = a 3'-end 2'-deoxyribonucleotide-(2,3-dehydro-2,3-deoxyribose 5'-phosphate)-DNA + a 5'-end 5'-phospho-2'-deoxyribonucleoside-DNA + H(+)</text>
        <dbReference type="Rhea" id="RHEA:66592"/>
        <dbReference type="Rhea" id="RHEA-COMP:13180"/>
        <dbReference type="Rhea" id="RHEA-COMP:16897"/>
        <dbReference type="Rhea" id="RHEA-COMP:17067"/>
        <dbReference type="ChEBI" id="CHEBI:15378"/>
        <dbReference type="ChEBI" id="CHEBI:136412"/>
        <dbReference type="ChEBI" id="CHEBI:157695"/>
        <dbReference type="ChEBI" id="CHEBI:167181"/>
        <dbReference type="EC" id="4.2.99.18"/>
    </reaction>
</comment>
<keyword evidence="5 15" id="KW-0227">DNA damage</keyword>
<dbReference type="RefSeq" id="WP_145243313.1">
    <property type="nucleotide sequence ID" value="NZ_CP036273.1"/>
</dbReference>
<dbReference type="SUPFAM" id="SSF81624">
    <property type="entry name" value="N-terminal domain of MutM-like DNA repair proteins"/>
    <property type="match status" value="1"/>
</dbReference>
<evidence type="ECO:0000256" key="13">
    <source>
        <dbReference type="ARBA" id="ARBA00023295"/>
    </source>
</evidence>
<evidence type="ECO:0000256" key="3">
    <source>
        <dbReference type="ARBA" id="ARBA00011245"/>
    </source>
</evidence>
<comment type="catalytic activity">
    <reaction evidence="1 15">
        <text>Hydrolysis of DNA containing ring-opened 7-methylguanine residues, releasing 2,6-diamino-4-hydroxy-5-(N-methyl)formamidopyrimidine.</text>
        <dbReference type="EC" id="3.2.2.23"/>
    </reaction>
</comment>
<keyword evidence="20" id="KW-1185">Reference proteome</keyword>
<keyword evidence="4 15" id="KW-0479">Metal-binding</keyword>
<keyword evidence="12 15" id="KW-0511">Multifunctional enzyme</keyword>
<proteinExistence type="inferred from homology"/>
<keyword evidence="11 15" id="KW-0456">Lyase</keyword>
<feature type="region of interest" description="Disordered" evidence="16">
    <location>
        <begin position="269"/>
        <end position="297"/>
    </location>
</feature>
<dbReference type="NCBIfam" id="NF002211">
    <property type="entry name" value="PRK01103.1"/>
    <property type="match status" value="1"/>
</dbReference>
<dbReference type="GO" id="GO:0008270">
    <property type="term" value="F:zinc ion binding"/>
    <property type="evidence" value="ECO:0007669"/>
    <property type="project" value="UniProtKB-UniRule"/>
</dbReference>
<dbReference type="GO" id="GO:0034039">
    <property type="term" value="F:8-oxo-7,8-dihydroguanine DNA N-glycosylase activity"/>
    <property type="evidence" value="ECO:0007669"/>
    <property type="project" value="TreeGrafter"/>
</dbReference>
<dbReference type="SUPFAM" id="SSF46946">
    <property type="entry name" value="S13-like H2TH domain"/>
    <property type="match status" value="1"/>
</dbReference>
<feature type="active site" description="Schiff-base intermediate with DNA" evidence="15">
    <location>
        <position position="2"/>
    </location>
</feature>
<dbReference type="PANTHER" id="PTHR22993:SF9">
    <property type="entry name" value="FORMAMIDOPYRIMIDINE-DNA GLYCOSYLASE"/>
    <property type="match status" value="1"/>
</dbReference>
<dbReference type="GO" id="GO:0140078">
    <property type="term" value="F:class I DNA-(apurinic or apyrimidinic site) endonuclease activity"/>
    <property type="evidence" value="ECO:0007669"/>
    <property type="project" value="UniProtKB-EC"/>
</dbReference>
<dbReference type="InterPro" id="IPR012319">
    <property type="entry name" value="FPG_cat"/>
</dbReference>
<dbReference type="SUPFAM" id="SSF57716">
    <property type="entry name" value="Glucocorticoid receptor-like (DNA-binding domain)"/>
    <property type="match status" value="1"/>
</dbReference>
<dbReference type="PROSITE" id="PS51068">
    <property type="entry name" value="FPG_CAT"/>
    <property type="match status" value="1"/>
</dbReference>
<evidence type="ECO:0000256" key="9">
    <source>
        <dbReference type="ARBA" id="ARBA00023125"/>
    </source>
</evidence>
<dbReference type="OrthoDB" id="9800855at2"/>
<keyword evidence="7 15" id="KW-0378">Hydrolase</keyword>
<gene>
    <name evidence="15 19" type="primary">mutM</name>
    <name evidence="15" type="synonym">fpg</name>
    <name evidence="19" type="ORF">ETAA1_52080</name>
</gene>
<dbReference type="SMART" id="SM00898">
    <property type="entry name" value="Fapy_DNA_glyco"/>
    <property type="match status" value="1"/>
</dbReference>
<keyword evidence="6 15" id="KW-0863">Zinc-finger</keyword>
<dbReference type="Proteomes" id="UP000319576">
    <property type="component" value="Chromosome"/>
</dbReference>
<dbReference type="Gene3D" id="3.20.190.10">
    <property type="entry name" value="MutM-like, N-terminal"/>
    <property type="match status" value="1"/>
</dbReference>
<feature type="binding site" evidence="15">
    <location>
        <position position="110"/>
    </location>
    <ligand>
        <name>DNA</name>
        <dbReference type="ChEBI" id="CHEBI:16991"/>
    </ligand>
</feature>
<dbReference type="Pfam" id="PF06827">
    <property type="entry name" value="zf-FPG_IleRS"/>
    <property type="match status" value="1"/>
</dbReference>
<feature type="active site" description="Proton donor; for delta-elimination activity" evidence="15">
    <location>
        <position position="261"/>
    </location>
</feature>
<dbReference type="InterPro" id="IPR010663">
    <property type="entry name" value="Znf_FPG/IleRS"/>
</dbReference>
<accession>A0A517Y0C9</accession>
<feature type="active site" description="Proton donor; for beta-elimination activity" evidence="15">
    <location>
        <position position="58"/>
    </location>
</feature>
<evidence type="ECO:0000256" key="7">
    <source>
        <dbReference type="ARBA" id="ARBA00022801"/>
    </source>
</evidence>
<keyword evidence="9 15" id="KW-0238">DNA-binding</keyword>
<comment type="function">
    <text evidence="15">Involved in base excision repair of DNA damaged by oxidation or by mutagenic agents. Acts as DNA glycosylase that recognizes and removes damaged bases. Has a preference for oxidized purines, such as 7,8-dihydro-8-oxoguanine (8-oxoG). Has AP (apurinic/apyrimidinic) lyase activity and introduces nicks in the DNA strand. Cleaves the DNA backbone by beta-delta elimination to generate a single-strand break at the site of the removed base with both 3'- and 5'-phosphates.</text>
</comment>
<dbReference type="CDD" id="cd08966">
    <property type="entry name" value="EcFpg-like_N"/>
    <property type="match status" value="1"/>
</dbReference>
<dbReference type="Pfam" id="PF01149">
    <property type="entry name" value="Fapy_DNA_glyco"/>
    <property type="match status" value="1"/>
</dbReference>
<comment type="cofactor">
    <cofactor evidence="15">
        <name>Zn(2+)</name>
        <dbReference type="ChEBI" id="CHEBI:29105"/>
    </cofactor>
    <text evidence="15">Binds 1 zinc ion per subunit.</text>
</comment>
<dbReference type="InterPro" id="IPR020629">
    <property type="entry name" value="FPG_Glyclase"/>
</dbReference>
<keyword evidence="8 15" id="KW-0862">Zinc</keyword>
<feature type="compositionally biased region" description="Basic and acidic residues" evidence="16">
    <location>
        <begin position="270"/>
        <end position="291"/>
    </location>
</feature>
<dbReference type="EC" id="4.2.99.18" evidence="15"/>
<evidence type="ECO:0000256" key="14">
    <source>
        <dbReference type="ARBA" id="ARBA00044632"/>
    </source>
</evidence>
<dbReference type="GO" id="GO:0006284">
    <property type="term" value="P:base-excision repair"/>
    <property type="evidence" value="ECO:0007669"/>
    <property type="project" value="InterPro"/>
</dbReference>
<protein>
    <recommendedName>
        <fullName evidence="15">Formamidopyrimidine-DNA glycosylase</fullName>
        <shortName evidence="15">Fapy-DNA glycosylase</shortName>
        <ecNumber evidence="15">3.2.2.23</ecNumber>
    </recommendedName>
    <alternativeName>
        <fullName evidence="15">DNA-(apurinic or apyrimidinic site) lyase MutM</fullName>
        <shortName evidence="15">AP lyase MutM</shortName>
        <ecNumber evidence="15">4.2.99.18</ecNumber>
    </alternativeName>
</protein>
<comment type="caution">
    <text evidence="15">Lacks conserved residue(s) required for the propagation of feature annotation.</text>
</comment>
<dbReference type="PROSITE" id="PS51066">
    <property type="entry name" value="ZF_FPG_2"/>
    <property type="match status" value="1"/>
</dbReference>
<reference evidence="19 20" key="1">
    <citation type="submission" date="2019-02" db="EMBL/GenBank/DDBJ databases">
        <title>Deep-cultivation of Planctomycetes and their phenomic and genomic characterization uncovers novel biology.</title>
        <authorList>
            <person name="Wiegand S."/>
            <person name="Jogler M."/>
            <person name="Boedeker C."/>
            <person name="Pinto D."/>
            <person name="Vollmers J."/>
            <person name="Rivas-Marin E."/>
            <person name="Kohn T."/>
            <person name="Peeters S.H."/>
            <person name="Heuer A."/>
            <person name="Rast P."/>
            <person name="Oberbeckmann S."/>
            <person name="Bunk B."/>
            <person name="Jeske O."/>
            <person name="Meyerdierks A."/>
            <person name="Storesund J.E."/>
            <person name="Kallscheuer N."/>
            <person name="Luecker S."/>
            <person name="Lage O.M."/>
            <person name="Pohl T."/>
            <person name="Merkel B.J."/>
            <person name="Hornburger P."/>
            <person name="Mueller R.-W."/>
            <person name="Bruemmer F."/>
            <person name="Labrenz M."/>
            <person name="Spormann A.M."/>
            <person name="Op den Camp H."/>
            <person name="Overmann J."/>
            <person name="Amann R."/>
            <person name="Jetten M.S.M."/>
            <person name="Mascher T."/>
            <person name="Medema M.H."/>
            <person name="Devos D.P."/>
            <person name="Kaster A.-K."/>
            <person name="Ovreas L."/>
            <person name="Rohde M."/>
            <person name="Galperin M.Y."/>
            <person name="Jogler C."/>
        </authorList>
    </citation>
    <scope>NUCLEOTIDE SEQUENCE [LARGE SCALE GENOMIC DNA]</scope>
    <source>
        <strain evidence="19 20">ETA_A1</strain>
    </source>
</reference>
<feature type="binding site" evidence="15">
    <location>
        <position position="91"/>
    </location>
    <ligand>
        <name>DNA</name>
        <dbReference type="ChEBI" id="CHEBI:16991"/>
    </ligand>
</feature>
<evidence type="ECO:0000256" key="16">
    <source>
        <dbReference type="SAM" id="MobiDB-lite"/>
    </source>
</evidence>